<comment type="caution">
    <text evidence="2">The sequence shown here is derived from an EMBL/GenBank/DDBJ whole genome shotgun (WGS) entry which is preliminary data.</text>
</comment>
<dbReference type="OrthoDB" id="5958806at2759"/>
<dbReference type="EMBL" id="MU827322">
    <property type="protein sequence ID" value="KAJ7356358.1"/>
    <property type="molecule type" value="Genomic_DNA"/>
</dbReference>
<proteinExistence type="predicted"/>
<evidence type="ECO:0000259" key="1">
    <source>
        <dbReference type="Pfam" id="PF04991"/>
    </source>
</evidence>
<dbReference type="PANTHER" id="PTHR13627">
    <property type="entry name" value="FUKUTIN RELATED PROTEIN"/>
    <property type="match status" value="1"/>
</dbReference>
<dbReference type="Pfam" id="PF04991">
    <property type="entry name" value="LicD"/>
    <property type="match status" value="1"/>
</dbReference>
<evidence type="ECO:0000313" key="2">
    <source>
        <dbReference type="EMBL" id="KAJ7356358.1"/>
    </source>
</evidence>
<protein>
    <recommendedName>
        <fullName evidence="1">LicD/FKTN/FKRP nucleotidyltransferase domain-containing protein</fullName>
    </recommendedName>
</protein>
<accession>A0A9W9YLB2</accession>
<dbReference type="Proteomes" id="UP001163046">
    <property type="component" value="Unassembled WGS sequence"/>
</dbReference>
<sequence>MLKKWHYLSLALIVVILCLSFRNLWYLTQGSASSPLVDELYGLGHTPNLSDYSTSNAASVKIIGSDYEPEEAMEISLTNELVKYVLIVPHGLDLKLTREGVGALSMTGDRDAVLKLAAFLDKHPEFDGATGITSPIQTRRQDETKKLLEQSSCRFLLKNWTLVIRNSGRIHKIQDGVAANMKQGEEYQECNITESALLVRKKHFLELRWRSDYGSLSHLDFFLRSKGTLKIAKLSNCYFSQSLNYIDRGSLKGSKEFTDYSRLGKFHSILRIVRRHKIEWTKCSDDAELCPEKPTAFRSPDSLAADGFPICCDVVMDKLLAATVKAMNEIGMEYRITYGTLLGAARSRAIIPYSDDIDLAVHKKDNDNYSRFIALQNHIESEYRVAWKTKPPMSRVYPHFAPSVDVDTNNFFEGDSLESKVLFENKILLEMKKLFPIADSHTERRFVDMYPSPEEWFNGFSNVTINNRQYQGMPGDTRKRLIEWYGSDYMEKRPEKSSKTTFA</sequence>
<dbReference type="GO" id="GO:0009100">
    <property type="term" value="P:glycoprotein metabolic process"/>
    <property type="evidence" value="ECO:0007669"/>
    <property type="project" value="UniProtKB-ARBA"/>
</dbReference>
<feature type="domain" description="LicD/FKTN/FKRP nucleotidyltransferase" evidence="1">
    <location>
        <begin position="329"/>
        <end position="380"/>
    </location>
</feature>
<dbReference type="AlphaFoldDB" id="A0A9W9YLB2"/>
<name>A0A9W9YLB2_9CNID</name>
<gene>
    <name evidence="2" type="ORF">OS493_025467</name>
</gene>
<reference evidence="2" key="1">
    <citation type="submission" date="2023-01" db="EMBL/GenBank/DDBJ databases">
        <title>Genome assembly of the deep-sea coral Lophelia pertusa.</title>
        <authorList>
            <person name="Herrera S."/>
            <person name="Cordes E."/>
        </authorList>
    </citation>
    <scope>NUCLEOTIDE SEQUENCE</scope>
    <source>
        <strain evidence="2">USNM1676648</strain>
        <tissue evidence="2">Polyp</tissue>
    </source>
</reference>
<dbReference type="InterPro" id="IPR007074">
    <property type="entry name" value="LicD/FKTN/FKRP_NTP_transf"/>
</dbReference>
<organism evidence="2 3">
    <name type="scientific">Desmophyllum pertusum</name>
    <dbReference type="NCBI Taxonomy" id="174260"/>
    <lineage>
        <taxon>Eukaryota</taxon>
        <taxon>Metazoa</taxon>
        <taxon>Cnidaria</taxon>
        <taxon>Anthozoa</taxon>
        <taxon>Hexacorallia</taxon>
        <taxon>Scleractinia</taxon>
        <taxon>Caryophylliina</taxon>
        <taxon>Caryophylliidae</taxon>
        <taxon>Desmophyllum</taxon>
    </lineage>
</organism>
<keyword evidence="3" id="KW-1185">Reference proteome</keyword>
<evidence type="ECO:0000313" key="3">
    <source>
        <dbReference type="Proteomes" id="UP001163046"/>
    </source>
</evidence>
<dbReference type="InterPro" id="IPR052613">
    <property type="entry name" value="LicD_transferase"/>
</dbReference>